<feature type="transmembrane region" description="Helical" evidence="1">
    <location>
        <begin position="141"/>
        <end position="160"/>
    </location>
</feature>
<feature type="transmembrane region" description="Helical" evidence="1">
    <location>
        <begin position="117"/>
        <end position="135"/>
    </location>
</feature>
<sequence length="231" mass="27034">MLLSILQELFPNDTGPIYKETIAGRFPVEPFNTYSNLIFLFIVVYFGIKIYRKPKKQWFLMIALPFIFIGYVGGTLYHGLRNEEAWLLLDWVPIRGLSFAALLYFIFKWQDTWGKRLIFVLSIGLAFIGLRYLPLPKQLEHSIGYLISALSILIPILGYLIKTKWRYAKSALTAFVIFGFAVLFRVLDNRLDFEFFWMGTHWLWHIFGGTAVFFILQYIYRDNKAQAADIS</sequence>
<organism evidence="3 4">
    <name type="scientific">Leeuwenhoekiella palythoae</name>
    <dbReference type="NCBI Taxonomy" id="573501"/>
    <lineage>
        <taxon>Bacteria</taxon>
        <taxon>Pseudomonadati</taxon>
        <taxon>Bacteroidota</taxon>
        <taxon>Flavobacteriia</taxon>
        <taxon>Flavobacteriales</taxon>
        <taxon>Flavobacteriaceae</taxon>
        <taxon>Leeuwenhoekiella</taxon>
    </lineage>
</organism>
<evidence type="ECO:0000313" key="5">
    <source>
        <dbReference type="Proteomes" id="UP000290037"/>
    </source>
</evidence>
<keyword evidence="1" id="KW-1133">Transmembrane helix</keyword>
<reference evidence="3" key="1">
    <citation type="submission" date="2016-11" db="EMBL/GenBank/DDBJ databases">
        <authorList>
            <person name="Jaros S."/>
            <person name="Januszkiewicz K."/>
            <person name="Wedrychowicz H."/>
        </authorList>
    </citation>
    <scope>NUCLEOTIDE SEQUENCE [LARGE SCALE GENOMIC DNA]</scope>
    <source>
        <strain evidence="3">DSM 19859</strain>
    </source>
</reference>
<keyword evidence="5" id="KW-1185">Reference proteome</keyword>
<feature type="transmembrane region" description="Helical" evidence="1">
    <location>
        <begin position="86"/>
        <end position="105"/>
    </location>
</feature>
<dbReference type="Proteomes" id="UP000290037">
    <property type="component" value="Unassembled WGS sequence"/>
</dbReference>
<dbReference type="OrthoDB" id="946254at2"/>
<gene>
    <name evidence="2" type="ORF">DSM01_344</name>
    <name evidence="3" type="ORF">SAMN04487999_1051</name>
</gene>
<feature type="transmembrane region" description="Helical" evidence="1">
    <location>
        <begin position="34"/>
        <end position="51"/>
    </location>
</feature>
<dbReference type="AlphaFoldDB" id="A0A1M5W5P5"/>
<proteinExistence type="predicted"/>
<evidence type="ECO:0000313" key="3">
    <source>
        <dbReference type="EMBL" id="SHH82514.1"/>
    </source>
</evidence>
<dbReference type="STRING" id="573501.SAMN04487999_1051"/>
<dbReference type="EMBL" id="FQXT01000002">
    <property type="protein sequence ID" value="SHH82514.1"/>
    <property type="molecule type" value="Genomic_DNA"/>
</dbReference>
<keyword evidence="1" id="KW-0472">Membrane</keyword>
<protein>
    <submittedName>
        <fullName evidence="2">Ceramidase</fullName>
    </submittedName>
    <submittedName>
        <fullName evidence="3">Hemolysin III</fullName>
    </submittedName>
</protein>
<dbReference type="Proteomes" id="UP000184240">
    <property type="component" value="Unassembled WGS sequence"/>
</dbReference>
<evidence type="ECO:0000313" key="2">
    <source>
        <dbReference type="EMBL" id="RXG31204.1"/>
    </source>
</evidence>
<keyword evidence="1" id="KW-0812">Transmembrane</keyword>
<reference evidence="4" key="2">
    <citation type="submission" date="2016-11" db="EMBL/GenBank/DDBJ databases">
        <authorList>
            <person name="Varghese N."/>
            <person name="Submissions S."/>
        </authorList>
    </citation>
    <scope>NUCLEOTIDE SEQUENCE [LARGE SCALE GENOMIC DNA]</scope>
    <source>
        <strain evidence="4">DSM 19859</strain>
    </source>
</reference>
<feature type="transmembrane region" description="Helical" evidence="1">
    <location>
        <begin position="58"/>
        <end position="80"/>
    </location>
</feature>
<accession>A0A1M5W5P5</accession>
<reference evidence="2 5" key="3">
    <citation type="submission" date="2018-07" db="EMBL/GenBank/DDBJ databases">
        <title>Leeuwenhoekiella genomics.</title>
        <authorList>
            <person name="Tahon G."/>
            <person name="Willems A."/>
        </authorList>
    </citation>
    <scope>NUCLEOTIDE SEQUENCE [LARGE SCALE GENOMIC DNA]</scope>
    <source>
        <strain evidence="2 5">LMG 24856</strain>
    </source>
</reference>
<evidence type="ECO:0000313" key="4">
    <source>
        <dbReference type="Proteomes" id="UP000184240"/>
    </source>
</evidence>
<feature type="transmembrane region" description="Helical" evidence="1">
    <location>
        <begin position="167"/>
        <end position="187"/>
    </location>
</feature>
<name>A0A1M5W5P5_9FLAO</name>
<dbReference type="RefSeq" id="WP_072981062.1">
    <property type="nucleotide sequence ID" value="NZ_CAXPJH010000015.1"/>
</dbReference>
<feature type="transmembrane region" description="Helical" evidence="1">
    <location>
        <begin position="202"/>
        <end position="220"/>
    </location>
</feature>
<evidence type="ECO:0000256" key="1">
    <source>
        <dbReference type="SAM" id="Phobius"/>
    </source>
</evidence>
<dbReference type="EMBL" id="QOVN01000001">
    <property type="protein sequence ID" value="RXG31204.1"/>
    <property type="molecule type" value="Genomic_DNA"/>
</dbReference>